<evidence type="ECO:0000313" key="3">
    <source>
        <dbReference type="Proteomes" id="UP001221686"/>
    </source>
</evidence>
<feature type="compositionally biased region" description="Basic and acidic residues" evidence="1">
    <location>
        <begin position="80"/>
        <end position="103"/>
    </location>
</feature>
<organism evidence="2 3">
    <name type="scientific">Nannocystis bainbridge</name>
    <dbReference type="NCBI Taxonomy" id="2995303"/>
    <lineage>
        <taxon>Bacteria</taxon>
        <taxon>Pseudomonadati</taxon>
        <taxon>Myxococcota</taxon>
        <taxon>Polyangia</taxon>
        <taxon>Nannocystales</taxon>
        <taxon>Nannocystaceae</taxon>
        <taxon>Nannocystis</taxon>
    </lineage>
</organism>
<sequence length="295" mass="32756">MLIRCSESKTRPSQFEGKHALVFGRDEHGRTGMWIVCGACERRDFATFKPQINPIAVTQRWTRLGWAVVRDGEKATCPKCQESKNMRKHSEEATGKHGDDAKVIQHPAHSIARPPTTPPSAPRPVTPPVSATSQPEPSPALDAGGRPSPEAARALRDMYDLLDAHFQVETGLYTEGWSDEAIAGKTRLDVGTVAFYRDAAFGPTVNPRVRELEALISGLEDRFREEMAASAGLETRVREDAARLAAEAVRLSEEAAAIKTMRENLADDMRGRIDVLRHEVARLARWEAEQRREGR</sequence>
<feature type="compositionally biased region" description="Pro residues" evidence="1">
    <location>
        <begin position="115"/>
        <end position="127"/>
    </location>
</feature>
<name>A0ABT5E798_9BACT</name>
<dbReference type="Proteomes" id="UP001221686">
    <property type="component" value="Unassembled WGS sequence"/>
</dbReference>
<proteinExistence type="predicted"/>
<evidence type="ECO:0000256" key="1">
    <source>
        <dbReference type="SAM" id="MobiDB-lite"/>
    </source>
</evidence>
<evidence type="ECO:0000313" key="2">
    <source>
        <dbReference type="EMBL" id="MDC0720692.1"/>
    </source>
</evidence>
<protein>
    <submittedName>
        <fullName evidence="2">Uncharacterized protein</fullName>
    </submittedName>
</protein>
<comment type="caution">
    <text evidence="2">The sequence shown here is derived from an EMBL/GenBank/DDBJ whole genome shotgun (WGS) entry which is preliminary data.</text>
</comment>
<keyword evidence="3" id="KW-1185">Reference proteome</keyword>
<reference evidence="2 3" key="1">
    <citation type="submission" date="2022-11" db="EMBL/GenBank/DDBJ databases">
        <title>Minimal conservation of predation-associated metabolite biosynthetic gene clusters underscores biosynthetic potential of Myxococcota including descriptions for ten novel species: Archangium lansinium sp. nov., Myxococcus landrumus sp. nov., Nannocystis bai.</title>
        <authorList>
            <person name="Ahearne A."/>
            <person name="Stevens C."/>
            <person name="Dowd S."/>
        </authorList>
    </citation>
    <scope>NUCLEOTIDE SEQUENCE [LARGE SCALE GENOMIC DNA]</scope>
    <source>
        <strain evidence="2 3">BB15-2</strain>
    </source>
</reference>
<dbReference type="EMBL" id="JAQNDL010000003">
    <property type="protein sequence ID" value="MDC0720692.1"/>
    <property type="molecule type" value="Genomic_DNA"/>
</dbReference>
<dbReference type="RefSeq" id="WP_272089201.1">
    <property type="nucleotide sequence ID" value="NZ_JAQNDL010000003.1"/>
</dbReference>
<accession>A0ABT5E798</accession>
<gene>
    <name evidence="2" type="ORF">POL25_27555</name>
</gene>
<feature type="region of interest" description="Disordered" evidence="1">
    <location>
        <begin position="80"/>
        <end position="149"/>
    </location>
</feature>